<evidence type="ECO:0000259" key="1">
    <source>
        <dbReference type="Pfam" id="PF13538"/>
    </source>
</evidence>
<dbReference type="InterPro" id="IPR027785">
    <property type="entry name" value="UvrD-like_helicase_C"/>
</dbReference>
<gene>
    <name evidence="2" type="ORF">B5G21_02185</name>
</gene>
<dbReference type="Gene3D" id="3.40.50.300">
    <property type="entry name" value="P-loop containing nucleotide triphosphate hydrolases"/>
    <property type="match status" value="2"/>
</dbReference>
<evidence type="ECO:0000313" key="2">
    <source>
        <dbReference type="EMBL" id="OUN44100.1"/>
    </source>
</evidence>
<reference evidence="3" key="1">
    <citation type="submission" date="2017-04" db="EMBL/GenBank/DDBJ databases">
        <title>Function of individual gut microbiota members based on whole genome sequencing of pure cultures obtained from chicken caecum.</title>
        <authorList>
            <person name="Medvecky M."/>
            <person name="Cejkova D."/>
            <person name="Polansky O."/>
            <person name="Karasova D."/>
            <person name="Kubasova T."/>
            <person name="Cizek A."/>
            <person name="Rychlik I."/>
        </authorList>
    </citation>
    <scope>NUCLEOTIDE SEQUENCE [LARGE SCALE GENOMIC DNA]</scope>
    <source>
        <strain evidence="3">An70</strain>
    </source>
</reference>
<accession>A0A1Y3UFE1</accession>
<dbReference type="EMBL" id="NFHO01000002">
    <property type="protein sequence ID" value="OUN44100.1"/>
    <property type="molecule type" value="Genomic_DNA"/>
</dbReference>
<dbReference type="Proteomes" id="UP000196560">
    <property type="component" value="Unassembled WGS sequence"/>
</dbReference>
<protein>
    <recommendedName>
        <fullName evidence="1">UvrD-like helicase C-terminal domain-containing protein</fullName>
    </recommendedName>
</protein>
<feature type="domain" description="UvrD-like helicase C-terminal" evidence="1">
    <location>
        <begin position="808"/>
        <end position="854"/>
    </location>
</feature>
<dbReference type="AlphaFoldDB" id="A0A1Y3UFE1"/>
<name>A0A1Y3UFE1_9ACTN</name>
<keyword evidence="3" id="KW-1185">Reference proteome</keyword>
<dbReference type="CDD" id="cd18809">
    <property type="entry name" value="SF1_C_RecD"/>
    <property type="match status" value="1"/>
</dbReference>
<dbReference type="InterPro" id="IPR027417">
    <property type="entry name" value="P-loop_NTPase"/>
</dbReference>
<sequence>MERYLASGSPRAETAQDCLVNIRNLVEHLAMALAHGKLFAGPDYYKAIKPALNAAKCSKETRFLHEFHTMLQKSVSHYTSSLDGSERLLLKYREYLYRCRDITSKRLGIRILSGLDNVDWDTDPGLQEYYDSIAQEVDCLCATTPVKAVGRRYYVYSRKPFYSYGRLYYEYSLTLAADFVSKFDHVIAFSPHRIPANYAVSLSCAKGSVRAMSSSFQIMVINGWGVSIRPCEINKLLRILGCTETVNGRLNNYRRLMDILTADELDILDLCAFPDEDFNRLIGNLVISGKNTGIVELLTRSRELLSGGAAGCNVLRYLLYRPRNRVLASQIDQVANSHLGGLRLKNGCIPFDENPFCTSLIGHSPSFFDLLGCINPEPYEDNMLARAIREKEEECRAVYIAESDFGSFSNVDTLAMRFNSRLYCAHQGREIKHEMGQCFIRESEDNLVSILKELIRLSRHGVAGYRASTTAKLGGMASAVDDPSKQVIVESLFEHSAVALLYGSAGTGKTTLINIVCEVLSSSKKIAIANTNPAVDNLRRRVNASNCEFMTIAKYMHLSKNLATDLLIVDECSTVSNADMRNILDCGDFKLLLLVGDTYQIEAIRLGTWFETARHFLDDKCLFKLERPWRTASADLKALWDSVRQIDNDISERLVAMGVSKPLSDEIYLPNADDEIILCLNYDGLYGINNVNQILQAANPSSPTSWGLHTFKIGDPILFNESNRFAPVLYNNLKGRIVSLQKTASDLLEVEVEVEVPLNAIEVGAVQGLEYIDSSPEGKTRLRFEITEYDEDENGDLSKTSVVPFQVAYAVSIHKAQGLEYDSVKIVVTKDVETRISHSIFYTAITRAKNSLSIYWSPETQERVIEGLSHVDYGRDCQLLANRNGLELLR</sequence>
<dbReference type="SUPFAM" id="SSF52540">
    <property type="entry name" value="P-loop containing nucleoside triphosphate hydrolases"/>
    <property type="match status" value="2"/>
</dbReference>
<comment type="caution">
    <text evidence="2">The sequence shown here is derived from an EMBL/GenBank/DDBJ whole genome shotgun (WGS) entry which is preliminary data.</text>
</comment>
<proteinExistence type="predicted"/>
<dbReference type="Pfam" id="PF13604">
    <property type="entry name" value="AAA_30"/>
    <property type="match status" value="1"/>
</dbReference>
<organism evidence="2 3">
    <name type="scientific">Enorma massiliensis</name>
    <dbReference type="NCBI Taxonomy" id="1472761"/>
    <lineage>
        <taxon>Bacteria</taxon>
        <taxon>Bacillati</taxon>
        <taxon>Actinomycetota</taxon>
        <taxon>Coriobacteriia</taxon>
        <taxon>Coriobacteriales</taxon>
        <taxon>Coriobacteriaceae</taxon>
        <taxon>Enorma</taxon>
    </lineage>
</organism>
<evidence type="ECO:0000313" key="3">
    <source>
        <dbReference type="Proteomes" id="UP000196560"/>
    </source>
</evidence>
<dbReference type="Pfam" id="PF13538">
    <property type="entry name" value="UvrD_C_2"/>
    <property type="match status" value="1"/>
</dbReference>